<evidence type="ECO:0000313" key="14">
    <source>
        <dbReference type="Proteomes" id="UP000199310"/>
    </source>
</evidence>
<keyword evidence="7 11" id="KW-0798">TonB box</keyword>
<evidence type="ECO:0000256" key="6">
    <source>
        <dbReference type="ARBA" id="ARBA00023004"/>
    </source>
</evidence>
<evidence type="ECO:0000256" key="8">
    <source>
        <dbReference type="ARBA" id="ARBA00023136"/>
    </source>
</evidence>
<evidence type="ECO:0000256" key="1">
    <source>
        <dbReference type="ARBA" id="ARBA00004571"/>
    </source>
</evidence>
<keyword evidence="14" id="KW-1185">Reference proteome</keyword>
<dbReference type="Gene3D" id="2.40.170.20">
    <property type="entry name" value="TonB-dependent receptor, beta-barrel domain"/>
    <property type="match status" value="1"/>
</dbReference>
<dbReference type="SUPFAM" id="SSF56935">
    <property type="entry name" value="Porins"/>
    <property type="match status" value="1"/>
</dbReference>
<dbReference type="InterPro" id="IPR012910">
    <property type="entry name" value="Plug_dom"/>
</dbReference>
<evidence type="ECO:0000259" key="12">
    <source>
        <dbReference type="SMART" id="SM00965"/>
    </source>
</evidence>
<evidence type="ECO:0000256" key="2">
    <source>
        <dbReference type="ARBA" id="ARBA00022448"/>
    </source>
</evidence>
<dbReference type="PROSITE" id="PS52016">
    <property type="entry name" value="TONB_DEPENDENT_REC_3"/>
    <property type="match status" value="1"/>
</dbReference>
<dbReference type="GO" id="GO:0006826">
    <property type="term" value="P:iron ion transport"/>
    <property type="evidence" value="ECO:0007669"/>
    <property type="project" value="UniProtKB-KW"/>
</dbReference>
<evidence type="ECO:0000313" key="13">
    <source>
        <dbReference type="EMBL" id="SEW51789.1"/>
    </source>
</evidence>
<reference evidence="14" key="1">
    <citation type="submission" date="2016-10" db="EMBL/GenBank/DDBJ databases">
        <authorList>
            <person name="Varghese N."/>
            <person name="Submissions S."/>
        </authorList>
    </citation>
    <scope>NUCLEOTIDE SEQUENCE [LARGE SCALE GENOMIC DNA]</scope>
    <source>
        <strain evidence="14">DSM 3695</strain>
    </source>
</reference>
<accession>A0A1I0S7L2</accession>
<evidence type="ECO:0000256" key="3">
    <source>
        <dbReference type="ARBA" id="ARBA00022452"/>
    </source>
</evidence>
<dbReference type="InterPro" id="IPR037066">
    <property type="entry name" value="Plug_dom_sf"/>
</dbReference>
<dbReference type="InterPro" id="IPR023996">
    <property type="entry name" value="TonB-dep_OMP_SusC/RagA"/>
</dbReference>
<dbReference type="Pfam" id="PF07715">
    <property type="entry name" value="Plug"/>
    <property type="match status" value="1"/>
</dbReference>
<evidence type="ECO:0000256" key="9">
    <source>
        <dbReference type="ARBA" id="ARBA00023237"/>
    </source>
</evidence>
<gene>
    <name evidence="13" type="ORF">SAMN04488122_4504</name>
</gene>
<keyword evidence="2 10" id="KW-0813">Transport</keyword>
<dbReference type="InterPro" id="IPR023997">
    <property type="entry name" value="TonB-dep_OMP_SusC/RagA_CS"/>
</dbReference>
<name>A0A1I0S7L2_9BACT</name>
<keyword evidence="3 10" id="KW-1134">Transmembrane beta strand</keyword>
<dbReference type="InterPro" id="IPR011662">
    <property type="entry name" value="Secretin/TonB_short_N"/>
</dbReference>
<evidence type="ECO:0000256" key="10">
    <source>
        <dbReference type="PROSITE-ProRule" id="PRU01360"/>
    </source>
</evidence>
<dbReference type="InterPro" id="IPR000531">
    <property type="entry name" value="Beta-barrel_TonB"/>
</dbReference>
<dbReference type="Gene3D" id="2.170.130.10">
    <property type="entry name" value="TonB-dependent receptor, plug domain"/>
    <property type="match status" value="1"/>
</dbReference>
<dbReference type="Pfam" id="PF00593">
    <property type="entry name" value="TonB_dep_Rec_b-barrel"/>
    <property type="match status" value="1"/>
</dbReference>
<dbReference type="InterPro" id="IPR036942">
    <property type="entry name" value="Beta-barrel_TonB_sf"/>
</dbReference>
<evidence type="ECO:0000256" key="4">
    <source>
        <dbReference type="ARBA" id="ARBA00022496"/>
    </source>
</evidence>
<protein>
    <submittedName>
        <fullName evidence="13">TonB-linked outer membrane protein, SusC/RagA family</fullName>
    </submittedName>
</protein>
<keyword evidence="4" id="KW-0410">Iron transport</keyword>
<dbReference type="SMART" id="SM00965">
    <property type="entry name" value="STN"/>
    <property type="match status" value="1"/>
</dbReference>
<dbReference type="NCBIfam" id="TIGR04057">
    <property type="entry name" value="SusC_RagA_signa"/>
    <property type="match status" value="1"/>
</dbReference>
<keyword evidence="9 10" id="KW-0998">Cell outer membrane</keyword>
<dbReference type="NCBIfam" id="TIGR04056">
    <property type="entry name" value="OMP_RagA_SusC"/>
    <property type="match status" value="1"/>
</dbReference>
<sequence length="1120" mass="123269">MKRNAYALKKAGTLSWKALRVCKLAFAAILFLSVQVSAVTYAQRINLTEKQASLRDVFKEIKQQTGYNFLLNTEMLADARPVTFTLVNATLEEALNKCFEGQPFTYTINNNTIIVKSKPAEVRVAVEVTGTVTDEKGAPVPGARIMNLATGKGAITDDKGIFRIAANAGEKLSVRMLGYEEIIITADRKTDYSIRLKPSTVGLDAVVVVGYGTQKKANLTGAVSTVTSEDFKGRPATSVVSALQGQMTGVTVINATAIPGGSDENTIRIRGIGTLNDAAPLVVVDGIPGGNLSILNPDDIETISVLKDAASSSIYGVRGANGVILVTTKKGKGGKPTLAYTNYFGLQTPTALPTFLGSVDYMTLLNEAKVNAGNNPTYTQEQIDIAKNGSDPNYYANTNWLKEMYKTSAPQQNHTLNLSGGANNINYYLSYGFLKQGGLITGDNYNARRHNVRLRVNTTLFDILQLDANLGYIDRNQSGSSADVSGTGGPIQSAHQISPLVPVRFTTGGWGYLGGSLNPVALVTDGGTNDFSSQEITGNIQATLNISKDFRLRGQYGIVKSNSFRQIFTKTINYYNPDDNSLIYQTNNPNKIDNRDYTNLYQTVIGMAEYEKTFAQKHYVKAMVAASSEETIGRNFSASRTNLPTQDLGSINLGTLNQLNGSDASQNALQSLFGRLNYGYDEKYLLEGDFRYDGSTRFAKDLRWNWFFSGSAGWVFSKESFFRSLEHVINFGKVRASYGTQGNDKVKDDFGYLSSISSVGTMPIGNVLTVGYRQTGIPNPLLTWESMTKQDIGLDLAFLNRRLNVTADYYINNTNDILLRVPLPDVIGMSGTYPYQNAGKVRNKGWELMIGWQDRVNEFTYGVTANLSDVKNEVISLGNAPATIADQIRTVGQPIDAFYGFVADRISQISDYSYDAATNKYTPLFPYDASYPMQPGDIIYKDLNGDKRITAADDRQVIGSAIPRYTYGLRGNLAWKGVDFSFFLQGVGKADGLMANAARHAFINDGSNPQPIHLDRWTPDNPDATYPRLAYGYSYNQRLSTFWLENASYLRLKNIQVGYTLPQSLTQKYRIDRLRLYCSADNLLTKTDFFYGYDPETPVSSGGFYPQVKTFVFGLNINFR</sequence>
<evidence type="ECO:0000256" key="7">
    <source>
        <dbReference type="ARBA" id="ARBA00023077"/>
    </source>
</evidence>
<dbReference type="InterPro" id="IPR039426">
    <property type="entry name" value="TonB-dep_rcpt-like"/>
</dbReference>
<dbReference type="RefSeq" id="WP_089898246.1">
    <property type="nucleotide sequence ID" value="NZ_FOJG01000002.1"/>
</dbReference>
<keyword evidence="4" id="KW-0406">Ion transport</keyword>
<keyword evidence="5 10" id="KW-0812">Transmembrane</keyword>
<keyword evidence="8 10" id="KW-0472">Membrane</keyword>
<organism evidence="13 14">
    <name type="scientific">Chitinophaga arvensicola</name>
    <dbReference type="NCBI Taxonomy" id="29529"/>
    <lineage>
        <taxon>Bacteria</taxon>
        <taxon>Pseudomonadati</taxon>
        <taxon>Bacteroidota</taxon>
        <taxon>Chitinophagia</taxon>
        <taxon>Chitinophagales</taxon>
        <taxon>Chitinophagaceae</taxon>
        <taxon>Chitinophaga</taxon>
    </lineage>
</organism>
<dbReference type="AlphaFoldDB" id="A0A1I0S7L2"/>
<dbReference type="OrthoDB" id="899266at2"/>
<comment type="similarity">
    <text evidence="10 11">Belongs to the TonB-dependent receptor family.</text>
</comment>
<dbReference type="Pfam" id="PF07660">
    <property type="entry name" value="STN"/>
    <property type="match status" value="1"/>
</dbReference>
<dbReference type="GO" id="GO:0009279">
    <property type="term" value="C:cell outer membrane"/>
    <property type="evidence" value="ECO:0007669"/>
    <property type="project" value="UniProtKB-SubCell"/>
</dbReference>
<proteinExistence type="inferred from homology"/>
<evidence type="ECO:0000256" key="5">
    <source>
        <dbReference type="ARBA" id="ARBA00022692"/>
    </source>
</evidence>
<feature type="domain" description="Secretin/TonB short N-terminal" evidence="12">
    <location>
        <begin position="67"/>
        <end position="118"/>
    </location>
</feature>
<dbReference type="InterPro" id="IPR008969">
    <property type="entry name" value="CarboxyPept-like_regulatory"/>
</dbReference>
<dbReference type="EMBL" id="FOJG01000002">
    <property type="protein sequence ID" value="SEW51789.1"/>
    <property type="molecule type" value="Genomic_DNA"/>
</dbReference>
<dbReference type="SUPFAM" id="SSF49464">
    <property type="entry name" value="Carboxypeptidase regulatory domain-like"/>
    <property type="match status" value="1"/>
</dbReference>
<dbReference type="STRING" id="29529.SAMN04488122_4504"/>
<dbReference type="Proteomes" id="UP000199310">
    <property type="component" value="Unassembled WGS sequence"/>
</dbReference>
<evidence type="ECO:0000256" key="11">
    <source>
        <dbReference type="RuleBase" id="RU003357"/>
    </source>
</evidence>
<keyword evidence="6" id="KW-0408">Iron</keyword>
<comment type="subcellular location">
    <subcellularLocation>
        <location evidence="1 10">Cell outer membrane</location>
        <topology evidence="1 10">Multi-pass membrane protein</topology>
    </subcellularLocation>
</comment>
<dbReference type="Pfam" id="PF13715">
    <property type="entry name" value="CarbopepD_reg_2"/>
    <property type="match status" value="1"/>
</dbReference>